<name>A0A8H6T4F9_9AGAR</name>
<dbReference type="InterPro" id="IPR050425">
    <property type="entry name" value="NAD(P)_dehydrat-like"/>
</dbReference>
<dbReference type="PANTHER" id="PTHR10366:SF564">
    <property type="entry name" value="STEROL-4-ALPHA-CARBOXYLATE 3-DEHYDROGENASE, DECARBOXYLATING"/>
    <property type="match status" value="1"/>
</dbReference>
<dbReference type="InterPro" id="IPR001509">
    <property type="entry name" value="Epimerase_deHydtase"/>
</dbReference>
<dbReference type="GO" id="GO:0016616">
    <property type="term" value="F:oxidoreductase activity, acting on the CH-OH group of donors, NAD or NADP as acceptor"/>
    <property type="evidence" value="ECO:0007669"/>
    <property type="project" value="TreeGrafter"/>
</dbReference>
<evidence type="ECO:0000259" key="3">
    <source>
        <dbReference type="Pfam" id="PF01370"/>
    </source>
</evidence>
<dbReference type="AlphaFoldDB" id="A0A8H6T4F9"/>
<evidence type="ECO:0000256" key="1">
    <source>
        <dbReference type="ARBA" id="ARBA00023002"/>
    </source>
</evidence>
<organism evidence="4 5">
    <name type="scientific">Mycena indigotica</name>
    <dbReference type="NCBI Taxonomy" id="2126181"/>
    <lineage>
        <taxon>Eukaryota</taxon>
        <taxon>Fungi</taxon>
        <taxon>Dikarya</taxon>
        <taxon>Basidiomycota</taxon>
        <taxon>Agaricomycotina</taxon>
        <taxon>Agaricomycetes</taxon>
        <taxon>Agaricomycetidae</taxon>
        <taxon>Agaricales</taxon>
        <taxon>Marasmiineae</taxon>
        <taxon>Mycenaceae</taxon>
        <taxon>Mycena</taxon>
    </lineage>
</organism>
<comment type="caution">
    <text evidence="4">The sequence shown here is derived from an EMBL/GenBank/DDBJ whole genome shotgun (WGS) entry which is preliminary data.</text>
</comment>
<evidence type="ECO:0000256" key="2">
    <source>
        <dbReference type="ARBA" id="ARBA00023445"/>
    </source>
</evidence>
<dbReference type="PANTHER" id="PTHR10366">
    <property type="entry name" value="NAD DEPENDENT EPIMERASE/DEHYDRATASE"/>
    <property type="match status" value="1"/>
</dbReference>
<keyword evidence="5" id="KW-1185">Reference proteome</keyword>
<dbReference type="GeneID" id="59343273"/>
<dbReference type="Proteomes" id="UP000636479">
    <property type="component" value="Unassembled WGS sequence"/>
</dbReference>
<protein>
    <submittedName>
        <fullName evidence="4">Epimerase domain-containing protein</fullName>
    </submittedName>
</protein>
<proteinExistence type="inferred from homology"/>
<evidence type="ECO:0000313" key="4">
    <source>
        <dbReference type="EMBL" id="KAF7310192.1"/>
    </source>
</evidence>
<dbReference type="EMBL" id="JACAZF010000003">
    <property type="protein sequence ID" value="KAF7310192.1"/>
    <property type="molecule type" value="Genomic_DNA"/>
</dbReference>
<keyword evidence="1" id="KW-0560">Oxidoreductase</keyword>
<gene>
    <name evidence="4" type="ORF">MIND_00392800</name>
</gene>
<comment type="similarity">
    <text evidence="2">Belongs to the NAD(P)-dependent epimerase/dehydratase family. Dihydroflavonol-4-reductase subfamily.</text>
</comment>
<dbReference type="InterPro" id="IPR036291">
    <property type="entry name" value="NAD(P)-bd_dom_sf"/>
</dbReference>
<feature type="domain" description="NAD-dependent epimerase/dehydratase" evidence="3">
    <location>
        <begin position="56"/>
        <end position="298"/>
    </location>
</feature>
<dbReference type="SUPFAM" id="SSF51735">
    <property type="entry name" value="NAD(P)-binding Rossmann-fold domains"/>
    <property type="match status" value="1"/>
</dbReference>
<sequence>MSFFLPTVSALRRTTLQKSSFPPYLIHYTRGARFWGGYKAASSCLSTTSMAKSELIFVTGTSGFLGSHIVQQLLEKGYRVRGVARGEKAEQLKATYASFGDAFEVVKISDLASDQFPEALVGVDGLLHLATPMPGRVGFEEQLQKAVDGTLNIVVQAEKAGVKKVVVTSSIATVKNMATGEGNTDKDWNPITKEYALASKNPMVVYAVSKTLAERALWDWADKHPHVDVTTLNPTFFFGPFTKYYPIPPTPAEQNFSTNFLVYNLLFKDGAFPPLATTYIDVRDSAAAHVAALSSPPTAQVGRKRIIVSSPTGWPVRKIAEFLAEQRPEVKDRLLEAMAPSQSDVLPVDWKRVEEVLGLKPADFKSTESTFLETVDNLLKIEEGWKAKGCEIVRPSLG</sequence>
<accession>A0A8H6T4F9</accession>
<evidence type="ECO:0000313" key="5">
    <source>
        <dbReference type="Proteomes" id="UP000636479"/>
    </source>
</evidence>
<dbReference type="Gene3D" id="3.40.50.720">
    <property type="entry name" value="NAD(P)-binding Rossmann-like Domain"/>
    <property type="match status" value="1"/>
</dbReference>
<dbReference type="OrthoDB" id="2735536at2759"/>
<reference evidence="4" key="1">
    <citation type="submission" date="2020-05" db="EMBL/GenBank/DDBJ databases">
        <title>Mycena genomes resolve the evolution of fungal bioluminescence.</title>
        <authorList>
            <person name="Tsai I.J."/>
        </authorList>
    </citation>
    <scope>NUCLEOTIDE SEQUENCE</scope>
    <source>
        <strain evidence="4">171206Taipei</strain>
    </source>
</reference>
<dbReference type="RefSeq" id="XP_037223642.1">
    <property type="nucleotide sequence ID" value="XM_037360757.1"/>
</dbReference>
<dbReference type="Pfam" id="PF01370">
    <property type="entry name" value="Epimerase"/>
    <property type="match status" value="1"/>
</dbReference>